<dbReference type="RefSeq" id="WP_143409342.1">
    <property type="nucleotide sequence ID" value="NZ_VHSF01000001.1"/>
</dbReference>
<reference evidence="3 4" key="1">
    <citation type="submission" date="2019-06" db="EMBL/GenBank/DDBJ databases">
        <title>Gramella sabulilitoris sp. nov., isolated from a marine sand.</title>
        <authorList>
            <person name="Yoon J.-H."/>
        </authorList>
    </citation>
    <scope>NUCLEOTIDE SEQUENCE [LARGE SCALE GENOMIC DNA]</scope>
    <source>
        <strain evidence="3 4">HSMS-1</strain>
    </source>
</reference>
<dbReference type="AlphaFoldDB" id="A0A550I6G8"/>
<accession>A0A550I6G8</accession>
<protein>
    <submittedName>
        <fullName evidence="3">DUF2817 domain-containing protein</fullName>
    </submittedName>
</protein>
<proteinExistence type="inferred from homology"/>
<dbReference type="GO" id="GO:0008270">
    <property type="term" value="F:zinc ion binding"/>
    <property type="evidence" value="ECO:0007669"/>
    <property type="project" value="InterPro"/>
</dbReference>
<evidence type="ECO:0000313" key="3">
    <source>
        <dbReference type="EMBL" id="TRO66575.1"/>
    </source>
</evidence>
<comment type="caution">
    <text evidence="3">The sequence shown here is derived from an EMBL/GenBank/DDBJ whole genome shotgun (WGS) entry which is preliminary data.</text>
</comment>
<dbReference type="Gene3D" id="3.40.630.10">
    <property type="entry name" value="Zn peptidases"/>
    <property type="match status" value="1"/>
</dbReference>
<feature type="active site" description="Proton donor/acceptor" evidence="1">
    <location>
        <position position="250"/>
    </location>
</feature>
<dbReference type="InterPro" id="IPR000834">
    <property type="entry name" value="Peptidase_M14"/>
</dbReference>
<keyword evidence="4" id="KW-1185">Reference proteome</keyword>
<dbReference type="GO" id="GO:0006508">
    <property type="term" value="P:proteolysis"/>
    <property type="evidence" value="ECO:0007669"/>
    <property type="project" value="InterPro"/>
</dbReference>
<dbReference type="EMBL" id="VHSF01000001">
    <property type="protein sequence ID" value="TRO66575.1"/>
    <property type="molecule type" value="Genomic_DNA"/>
</dbReference>
<feature type="domain" description="Peptidase M14" evidence="2">
    <location>
        <begin position="14"/>
        <end position="278"/>
    </location>
</feature>
<evidence type="ECO:0000259" key="2">
    <source>
        <dbReference type="PROSITE" id="PS52035"/>
    </source>
</evidence>
<sequence>MKNTALKNLYSEDIYFRVKFKQATGRYITNKHLDEFRKNLSAKFEIEVLGSSVQDKPISMIRFGEGKIKVLAWSQMHGNEGTTTKAIFDLLNSFQLIENDPLIDKVLQACSFFIIPVLNPDGAEAYTRINANKVDLNRDMQNLSQPESRILMSLYRRIQPDYCLNLHDQRTIFSAGEKPKPATLSFLTPSKDKDRSIDPARKISMSLIAGIAADLKKDLNEGIGRYDDGFNINCAGDTFQSLSTPTLLFEAGHFPGDYEREKTREYVFRALLSCLYQIASGIKTSNYQDYFEIPENREMFNDVIIRNALLEDRGKCDIAIQFKEMLTGDKVEFVPEVESIAAEISKFGHREIDAEGQEVLLPENARLNENVVVNKIIINSTELEVKYV</sequence>
<gene>
    <name evidence="3" type="ORF">FGM01_01450</name>
</gene>
<comment type="similarity">
    <text evidence="1">Belongs to the peptidase M14 family.</text>
</comment>
<dbReference type="PROSITE" id="PS52035">
    <property type="entry name" value="PEPTIDASE_M14"/>
    <property type="match status" value="1"/>
</dbReference>
<name>A0A550I6G8_9FLAO</name>
<dbReference type="SUPFAM" id="SSF53187">
    <property type="entry name" value="Zn-dependent exopeptidases"/>
    <property type="match status" value="1"/>
</dbReference>
<evidence type="ECO:0000256" key="1">
    <source>
        <dbReference type="PROSITE-ProRule" id="PRU01379"/>
    </source>
</evidence>
<dbReference type="OrthoDB" id="1119199at2"/>
<evidence type="ECO:0000313" key="4">
    <source>
        <dbReference type="Proteomes" id="UP000315131"/>
    </source>
</evidence>
<dbReference type="Pfam" id="PF00246">
    <property type="entry name" value="Peptidase_M14"/>
    <property type="match status" value="1"/>
</dbReference>
<dbReference type="GO" id="GO:0004181">
    <property type="term" value="F:metallocarboxypeptidase activity"/>
    <property type="evidence" value="ECO:0007669"/>
    <property type="project" value="InterPro"/>
</dbReference>
<organism evidence="3 4">
    <name type="scientific">Christiangramia sabulilitoris</name>
    <dbReference type="NCBI Taxonomy" id="2583991"/>
    <lineage>
        <taxon>Bacteria</taxon>
        <taxon>Pseudomonadati</taxon>
        <taxon>Bacteroidota</taxon>
        <taxon>Flavobacteriia</taxon>
        <taxon>Flavobacteriales</taxon>
        <taxon>Flavobacteriaceae</taxon>
        <taxon>Christiangramia</taxon>
    </lineage>
</organism>
<dbReference type="Proteomes" id="UP000315131">
    <property type="component" value="Unassembled WGS sequence"/>
</dbReference>